<evidence type="ECO:0000313" key="1">
    <source>
        <dbReference type="EMBL" id="KAJ3078639.1"/>
    </source>
</evidence>
<reference evidence="1" key="1">
    <citation type="submission" date="2020-05" db="EMBL/GenBank/DDBJ databases">
        <title>Phylogenomic resolution of chytrid fungi.</title>
        <authorList>
            <person name="Stajich J.E."/>
            <person name="Amses K."/>
            <person name="Simmons R."/>
            <person name="Seto K."/>
            <person name="Myers J."/>
            <person name="Bonds A."/>
            <person name="Quandt C.A."/>
            <person name="Barry K."/>
            <person name="Liu P."/>
            <person name="Grigoriev I."/>
            <person name="Longcore J.E."/>
            <person name="James T.Y."/>
        </authorList>
    </citation>
    <scope>NUCLEOTIDE SEQUENCE</scope>
    <source>
        <strain evidence="1">JEL0513</strain>
    </source>
</reference>
<gene>
    <name evidence="1" type="ORF">HK100_010651</name>
</gene>
<accession>A0AAD5SSD8</accession>
<dbReference type="AlphaFoldDB" id="A0AAD5SSD8"/>
<dbReference type="EMBL" id="JADGJH010005962">
    <property type="protein sequence ID" value="KAJ3078639.1"/>
    <property type="molecule type" value="Genomic_DNA"/>
</dbReference>
<protein>
    <submittedName>
        <fullName evidence="1">Uncharacterized protein</fullName>
    </submittedName>
</protein>
<dbReference type="Proteomes" id="UP001211907">
    <property type="component" value="Unassembled WGS sequence"/>
</dbReference>
<keyword evidence="2" id="KW-1185">Reference proteome</keyword>
<organism evidence="1 2">
    <name type="scientific">Physocladia obscura</name>
    <dbReference type="NCBI Taxonomy" id="109957"/>
    <lineage>
        <taxon>Eukaryota</taxon>
        <taxon>Fungi</taxon>
        <taxon>Fungi incertae sedis</taxon>
        <taxon>Chytridiomycota</taxon>
        <taxon>Chytridiomycota incertae sedis</taxon>
        <taxon>Chytridiomycetes</taxon>
        <taxon>Chytridiales</taxon>
        <taxon>Chytriomycetaceae</taxon>
        <taxon>Physocladia</taxon>
    </lineage>
</organism>
<comment type="caution">
    <text evidence="1">The sequence shown here is derived from an EMBL/GenBank/DDBJ whole genome shotgun (WGS) entry which is preliminary data.</text>
</comment>
<sequence>MLYDEHMEYDEYCRDFWACVEKRMPFPPPPVFCVEDIFAIQREDEKELQTAKFDKYDQGGSYHDVHDMHNDDVDKRSMNHSIDHNSSGKTKYSVNENVAIQTIIRKDTIFLTINEMISEMTKELIRGIINEVINGTTNAHIPITHSTNAAVDTISVKNPNKEIISTIKTSIIFRTPRLRVIIHTKTEIATKVLLFPQIQKTQVVNEIPPYKFNRVVFTKYKEAIKVEMNML</sequence>
<proteinExistence type="predicted"/>
<evidence type="ECO:0000313" key="2">
    <source>
        <dbReference type="Proteomes" id="UP001211907"/>
    </source>
</evidence>
<name>A0AAD5SSD8_9FUNG</name>